<proteinExistence type="inferred from homology"/>
<dbReference type="InterPro" id="IPR002347">
    <property type="entry name" value="SDR_fam"/>
</dbReference>
<evidence type="ECO:0000313" key="6">
    <source>
        <dbReference type="Proteomes" id="UP000070700"/>
    </source>
</evidence>
<dbReference type="Pfam" id="PF00106">
    <property type="entry name" value="adh_short"/>
    <property type="match status" value="1"/>
</dbReference>
<keyword evidence="3" id="KW-0560">Oxidoreductase</keyword>
<reference evidence="5 6" key="1">
    <citation type="submission" date="2015-10" db="EMBL/GenBank/DDBJ databases">
        <title>Full genome of DAOMC 229536 Phialocephala scopiformis, a fungal endophyte of spruce producing the potent anti-insectan compound rugulosin.</title>
        <authorList>
            <consortium name="DOE Joint Genome Institute"/>
            <person name="Walker A.K."/>
            <person name="Frasz S.L."/>
            <person name="Seifert K.A."/>
            <person name="Miller J.D."/>
            <person name="Mondo S.J."/>
            <person name="Labutti K."/>
            <person name="Lipzen A."/>
            <person name="Dockter R."/>
            <person name="Kennedy M."/>
            <person name="Grigoriev I.V."/>
            <person name="Spatafora J.W."/>
        </authorList>
    </citation>
    <scope>NUCLEOTIDE SEQUENCE [LARGE SCALE GENOMIC DNA]</scope>
    <source>
        <strain evidence="5 6">CBS 120377</strain>
    </source>
</reference>
<evidence type="ECO:0000256" key="4">
    <source>
        <dbReference type="SAM" id="MobiDB-lite"/>
    </source>
</evidence>
<keyword evidence="2" id="KW-0521">NADP</keyword>
<dbReference type="Proteomes" id="UP000070700">
    <property type="component" value="Unassembled WGS sequence"/>
</dbReference>
<dbReference type="Gene3D" id="3.40.50.720">
    <property type="entry name" value="NAD(P)-binding Rossmann-like Domain"/>
    <property type="match status" value="1"/>
</dbReference>
<protein>
    <submittedName>
        <fullName evidence="5">NAD(P)-binding protein</fullName>
    </submittedName>
</protein>
<dbReference type="AlphaFoldDB" id="A0A194XAM6"/>
<dbReference type="PANTHER" id="PTHR24320:SF236">
    <property type="entry name" value="SHORT-CHAIN DEHYDROGENASE-RELATED"/>
    <property type="match status" value="1"/>
</dbReference>
<dbReference type="RefSeq" id="XP_018071580.1">
    <property type="nucleotide sequence ID" value="XM_018213113.1"/>
</dbReference>
<evidence type="ECO:0000256" key="3">
    <source>
        <dbReference type="ARBA" id="ARBA00023002"/>
    </source>
</evidence>
<sequence length="323" mass="35313">MGNSFSQIFPPKPQFTENNLPDQTGKVFIVTGASTGVGLALAELLYSHNAKVYVAARSSEKATKAISSIQTAHPKSNGELIYLHLDLDDLTTIKASANDFLSKETRLDVLWNNAGVMNPAPGSRTKQGYELQIGTNNVAPFLFTKLLTPILIKTAKSSPTGSVRVVWVSSSAAEFVAPKGGVDMTKLDGNDKSVFKYYGLSKGGNILHNKEFARRFGGEGVISVALNPGNLKTPLYRTAGSLQNKFLNFFILHEPIFGAYTELFGGLSSEITPEMNGTWVVPWGRFAPLREDYEASFKSKDEGGTGLAREFWEWTEEQVKAYL</sequence>
<dbReference type="PANTHER" id="PTHR24320">
    <property type="entry name" value="RETINOL DEHYDROGENASE"/>
    <property type="match status" value="1"/>
</dbReference>
<gene>
    <name evidence="5" type="ORF">LY89DRAFT_669631</name>
</gene>
<accession>A0A194XAM6</accession>
<evidence type="ECO:0000256" key="1">
    <source>
        <dbReference type="ARBA" id="ARBA00006484"/>
    </source>
</evidence>
<dbReference type="OrthoDB" id="191139at2759"/>
<dbReference type="InParanoid" id="A0A194XAM6"/>
<dbReference type="PRINTS" id="PR00081">
    <property type="entry name" value="GDHRDH"/>
</dbReference>
<organism evidence="5 6">
    <name type="scientific">Mollisia scopiformis</name>
    <name type="common">Conifer needle endophyte fungus</name>
    <name type="synonym">Phialocephala scopiformis</name>
    <dbReference type="NCBI Taxonomy" id="149040"/>
    <lineage>
        <taxon>Eukaryota</taxon>
        <taxon>Fungi</taxon>
        <taxon>Dikarya</taxon>
        <taxon>Ascomycota</taxon>
        <taxon>Pezizomycotina</taxon>
        <taxon>Leotiomycetes</taxon>
        <taxon>Helotiales</taxon>
        <taxon>Mollisiaceae</taxon>
        <taxon>Mollisia</taxon>
    </lineage>
</organism>
<evidence type="ECO:0000313" key="5">
    <source>
        <dbReference type="EMBL" id="KUJ17225.1"/>
    </source>
</evidence>
<dbReference type="GO" id="GO:0016491">
    <property type="term" value="F:oxidoreductase activity"/>
    <property type="evidence" value="ECO:0007669"/>
    <property type="project" value="UniProtKB-KW"/>
</dbReference>
<feature type="region of interest" description="Disordered" evidence="4">
    <location>
        <begin position="1"/>
        <end position="20"/>
    </location>
</feature>
<dbReference type="InterPro" id="IPR036291">
    <property type="entry name" value="NAD(P)-bd_dom_sf"/>
</dbReference>
<evidence type="ECO:0000256" key="2">
    <source>
        <dbReference type="ARBA" id="ARBA00022857"/>
    </source>
</evidence>
<name>A0A194XAM6_MOLSC</name>
<dbReference type="EMBL" id="KQ947415">
    <property type="protein sequence ID" value="KUJ17225.1"/>
    <property type="molecule type" value="Genomic_DNA"/>
</dbReference>
<comment type="similarity">
    <text evidence="1">Belongs to the short-chain dehydrogenases/reductases (SDR) family.</text>
</comment>
<dbReference type="GeneID" id="28822839"/>
<dbReference type="SUPFAM" id="SSF51735">
    <property type="entry name" value="NAD(P)-binding Rossmann-fold domains"/>
    <property type="match status" value="1"/>
</dbReference>
<dbReference type="KEGG" id="psco:LY89DRAFT_669631"/>
<keyword evidence="6" id="KW-1185">Reference proteome</keyword>